<protein>
    <submittedName>
        <fullName evidence="6">CAMK protein kinase</fullName>
    </submittedName>
</protein>
<keyword evidence="7" id="KW-1185">Reference proteome</keyword>
<dbReference type="PROSITE" id="PS00107">
    <property type="entry name" value="PROTEIN_KINASE_ATP"/>
    <property type="match status" value="1"/>
</dbReference>
<dbReference type="GO" id="GO:0005524">
    <property type="term" value="F:ATP binding"/>
    <property type="evidence" value="ECO:0007669"/>
    <property type="project" value="UniProtKB-UniRule"/>
</dbReference>
<keyword evidence="4" id="KW-0723">Serine/threonine-protein kinase</keyword>
<evidence type="ECO:0000256" key="2">
    <source>
        <dbReference type="ARBA" id="ARBA00022840"/>
    </source>
</evidence>
<evidence type="ECO:0000259" key="5">
    <source>
        <dbReference type="PROSITE" id="PS50011"/>
    </source>
</evidence>
<evidence type="ECO:0000313" key="6">
    <source>
        <dbReference type="EMBL" id="OWZ09699.1"/>
    </source>
</evidence>
<dbReference type="Gene3D" id="1.10.510.10">
    <property type="entry name" value="Transferase(Phosphotransferase) domain 1"/>
    <property type="match status" value="1"/>
</dbReference>
<keyword evidence="2 3" id="KW-0067">ATP-binding</keyword>
<dbReference type="Gene3D" id="3.30.200.20">
    <property type="entry name" value="Phosphorylase Kinase, domain 1"/>
    <property type="match status" value="1"/>
</dbReference>
<dbReference type="CDD" id="cd05117">
    <property type="entry name" value="STKc_CAMK"/>
    <property type="match status" value="1"/>
</dbReference>
<evidence type="ECO:0000256" key="3">
    <source>
        <dbReference type="PROSITE-ProRule" id="PRU10141"/>
    </source>
</evidence>
<dbReference type="PANTHER" id="PTHR24347">
    <property type="entry name" value="SERINE/THREONINE-PROTEIN KINASE"/>
    <property type="match status" value="1"/>
</dbReference>
<name>A0A225VXL3_9STRA</name>
<sequence length="451" mass="49995">MGVCASRRWPSLTDFYELDSPEVILGVGTSSRVFRAKERATGGFVAIKRLDKAQQRLLNDDPIQWEREVELLRRCASHPNVVALHDVMETSEYVYIIMELAEGGELFQALIDEGAYSEWDARRFITDLLQALNFLHKLGIAHRDVKPENLLITSINPKLATIKLADFGLATLVEESSLLSHGRMTWAYCAPEVFKTSSLETPASTEEAETLPAKSARNSQVGFQCDMWSVGIVLYVLLSGVHPFDPDGRQTRDQMINNIQLGQISMTGSRWDAISNEAKDLISTLIHTSPEVRPTSAEALRHEWFKSQRTSRKSLAVSISDTEGLRQYRHLMRRKFRTSVVATVAADTLRRSLKKGCQSAGSNTGNKIDAVDVPPGPMQGPEFAGAISSYSCSPDSTVATIVAVSGEPNGECRPVTTHSVLKNIFHHNYQEENRSLEVVTVNASDADVEEM</sequence>
<comment type="similarity">
    <text evidence="4">Belongs to the protein kinase superfamily.</text>
</comment>
<accession>A0A225VXL3</accession>
<proteinExistence type="inferred from homology"/>
<dbReference type="GO" id="GO:0004674">
    <property type="term" value="F:protein serine/threonine kinase activity"/>
    <property type="evidence" value="ECO:0007669"/>
    <property type="project" value="UniProtKB-KW"/>
</dbReference>
<dbReference type="SUPFAM" id="SSF56112">
    <property type="entry name" value="Protein kinase-like (PK-like)"/>
    <property type="match status" value="1"/>
</dbReference>
<comment type="caution">
    <text evidence="6">The sequence shown here is derived from an EMBL/GenBank/DDBJ whole genome shotgun (WGS) entry which is preliminary data.</text>
</comment>
<feature type="binding site" evidence="3">
    <location>
        <position position="48"/>
    </location>
    <ligand>
        <name>ATP</name>
        <dbReference type="ChEBI" id="CHEBI:30616"/>
    </ligand>
</feature>
<gene>
    <name evidence="6" type="ORF">PHMEG_00017556</name>
</gene>
<dbReference type="InterPro" id="IPR011009">
    <property type="entry name" value="Kinase-like_dom_sf"/>
</dbReference>
<dbReference type="EMBL" id="NBNE01002690">
    <property type="protein sequence ID" value="OWZ09699.1"/>
    <property type="molecule type" value="Genomic_DNA"/>
</dbReference>
<keyword evidence="6" id="KW-0808">Transferase</keyword>
<keyword evidence="6" id="KW-0418">Kinase</keyword>
<evidence type="ECO:0000256" key="4">
    <source>
        <dbReference type="RuleBase" id="RU000304"/>
    </source>
</evidence>
<dbReference type="PROSITE" id="PS00108">
    <property type="entry name" value="PROTEIN_KINASE_ST"/>
    <property type="match status" value="1"/>
</dbReference>
<dbReference type="OrthoDB" id="40902at2759"/>
<evidence type="ECO:0000313" key="7">
    <source>
        <dbReference type="Proteomes" id="UP000198211"/>
    </source>
</evidence>
<reference evidence="7" key="1">
    <citation type="submission" date="2017-03" db="EMBL/GenBank/DDBJ databases">
        <title>Phytopthora megakarya and P. palmivora, two closely related causual agents of cacao black pod achieved similar genome size and gene model numbers by different mechanisms.</title>
        <authorList>
            <person name="Ali S."/>
            <person name="Shao J."/>
            <person name="Larry D.J."/>
            <person name="Kronmiller B."/>
            <person name="Shen D."/>
            <person name="Strem M.D."/>
            <person name="Melnick R.L."/>
            <person name="Guiltinan M.J."/>
            <person name="Tyler B.M."/>
            <person name="Meinhardt L.W."/>
            <person name="Bailey B.A."/>
        </authorList>
    </citation>
    <scope>NUCLEOTIDE SEQUENCE [LARGE SCALE GENOMIC DNA]</scope>
    <source>
        <strain evidence="7">zdho120</strain>
    </source>
</reference>
<dbReference type="InterPro" id="IPR000719">
    <property type="entry name" value="Prot_kinase_dom"/>
</dbReference>
<dbReference type="SMART" id="SM00220">
    <property type="entry name" value="S_TKc"/>
    <property type="match status" value="1"/>
</dbReference>
<dbReference type="STRING" id="4795.A0A225VXL3"/>
<evidence type="ECO:0000256" key="1">
    <source>
        <dbReference type="ARBA" id="ARBA00022741"/>
    </source>
</evidence>
<dbReference type="Pfam" id="PF00069">
    <property type="entry name" value="Pkinase"/>
    <property type="match status" value="1"/>
</dbReference>
<dbReference type="InterPro" id="IPR008271">
    <property type="entry name" value="Ser/Thr_kinase_AS"/>
</dbReference>
<dbReference type="Proteomes" id="UP000198211">
    <property type="component" value="Unassembled WGS sequence"/>
</dbReference>
<keyword evidence="1 3" id="KW-0547">Nucleotide-binding</keyword>
<feature type="domain" description="Protein kinase" evidence="5">
    <location>
        <begin position="19"/>
        <end position="305"/>
    </location>
</feature>
<dbReference type="InterPro" id="IPR017441">
    <property type="entry name" value="Protein_kinase_ATP_BS"/>
</dbReference>
<dbReference type="PROSITE" id="PS50011">
    <property type="entry name" value="PROTEIN_KINASE_DOM"/>
    <property type="match status" value="1"/>
</dbReference>
<dbReference type="AlphaFoldDB" id="A0A225VXL3"/>
<organism evidence="6 7">
    <name type="scientific">Phytophthora megakarya</name>
    <dbReference type="NCBI Taxonomy" id="4795"/>
    <lineage>
        <taxon>Eukaryota</taxon>
        <taxon>Sar</taxon>
        <taxon>Stramenopiles</taxon>
        <taxon>Oomycota</taxon>
        <taxon>Peronosporomycetes</taxon>
        <taxon>Peronosporales</taxon>
        <taxon>Peronosporaceae</taxon>
        <taxon>Phytophthora</taxon>
    </lineage>
</organism>